<dbReference type="PROSITE" id="PS50005">
    <property type="entry name" value="TPR"/>
    <property type="match status" value="1"/>
</dbReference>
<dbReference type="Gene3D" id="1.25.40.10">
    <property type="entry name" value="Tetratricopeptide repeat domain"/>
    <property type="match status" value="2"/>
</dbReference>
<sequence length="586" mass="67149">MKQTGAEENKVEEAKTLLKQAFDCRSYDLQKSIALAQRVITISEQIEDAELSALAKNQLALYLMIRGDYNKVLSLAEDALKFFDNNQDMKGIADAKYAIAGVHYKTDNFHLGLVYLLDCLFIYRNLGDHYNEARVLKSLGTIYEYLDDQENAISSYLSSVAAGRLTNDPNLESNAYNPLSGIYLKRGLIDLALATVEKSITLKKQTNDIRGLGFSLYGRGKVYIKLKRFDEALEDLNQSLKIHLEASDQLGIAMTHNKLGVLYYELGKNDKACEHLELAQQVANQYNIRFVRYKSLYNLHLVARSEGKLDEAIRYLDEYIVIKESLVVSHTYNAVKSYEAIAKVKFLEMEAEIQRSKTEIIEKKNAELDSFFYRVSHDLKGPISSLLGLNNLMKLEIKDEHILKYIDMYQSQIVRIDNIVLDLINITRMNHMEVKRTKIDFETLLNDCISTYHFLENFKHIRFTIEVEAGLEFYSEWAIVNTILQNLIENAIKYSMPEKEPTVRIAVSRDDNFLIIIVEDNGIGIDPRLQSKVFNMFFRANDHVEGTGLGLYILKRAVERLHGEVSVKSEVYQGTAFTVKLPFQKP</sequence>
<keyword evidence="7" id="KW-0067">ATP-binding</keyword>
<dbReference type="InterPro" id="IPR003594">
    <property type="entry name" value="HATPase_dom"/>
</dbReference>
<evidence type="ECO:0000313" key="11">
    <source>
        <dbReference type="EMBL" id="MFD1000130.1"/>
    </source>
</evidence>
<dbReference type="InterPro" id="IPR003661">
    <property type="entry name" value="HisK_dim/P_dom"/>
</dbReference>
<evidence type="ECO:0000259" key="10">
    <source>
        <dbReference type="PROSITE" id="PS50109"/>
    </source>
</evidence>
<evidence type="ECO:0000256" key="9">
    <source>
        <dbReference type="PROSITE-ProRule" id="PRU00339"/>
    </source>
</evidence>
<dbReference type="SUPFAM" id="SSF47384">
    <property type="entry name" value="Homodimeric domain of signal transducing histidine kinase"/>
    <property type="match status" value="1"/>
</dbReference>
<dbReference type="InterPro" id="IPR050351">
    <property type="entry name" value="BphY/WalK/GraS-like"/>
</dbReference>
<organism evidence="11 12">
    <name type="scientific">Ohtaekwangia kribbensis</name>
    <dbReference type="NCBI Taxonomy" id="688913"/>
    <lineage>
        <taxon>Bacteria</taxon>
        <taxon>Pseudomonadati</taxon>
        <taxon>Bacteroidota</taxon>
        <taxon>Cytophagia</taxon>
        <taxon>Cytophagales</taxon>
        <taxon>Fulvivirgaceae</taxon>
        <taxon>Ohtaekwangia</taxon>
    </lineage>
</organism>
<evidence type="ECO:0000256" key="7">
    <source>
        <dbReference type="ARBA" id="ARBA00022840"/>
    </source>
</evidence>
<gene>
    <name evidence="11" type="ORF">ACFQ21_12475</name>
</gene>
<dbReference type="EMBL" id="JBHTKA010000003">
    <property type="protein sequence ID" value="MFD1000130.1"/>
    <property type="molecule type" value="Genomic_DNA"/>
</dbReference>
<evidence type="ECO:0000256" key="6">
    <source>
        <dbReference type="ARBA" id="ARBA00022777"/>
    </source>
</evidence>
<keyword evidence="6" id="KW-0418">Kinase</keyword>
<feature type="repeat" description="TPR" evidence="9">
    <location>
        <begin position="213"/>
        <end position="246"/>
    </location>
</feature>
<evidence type="ECO:0000313" key="12">
    <source>
        <dbReference type="Proteomes" id="UP001597112"/>
    </source>
</evidence>
<dbReference type="PRINTS" id="PR00344">
    <property type="entry name" value="BCTRLSENSOR"/>
</dbReference>
<dbReference type="EC" id="2.7.13.3" evidence="2"/>
<dbReference type="Gene3D" id="3.30.565.10">
    <property type="entry name" value="Histidine kinase-like ATPase, C-terminal domain"/>
    <property type="match status" value="1"/>
</dbReference>
<dbReference type="Proteomes" id="UP001597112">
    <property type="component" value="Unassembled WGS sequence"/>
</dbReference>
<evidence type="ECO:0000256" key="4">
    <source>
        <dbReference type="ARBA" id="ARBA00022679"/>
    </source>
</evidence>
<dbReference type="InterPro" id="IPR036890">
    <property type="entry name" value="HATPase_C_sf"/>
</dbReference>
<keyword evidence="5" id="KW-0547">Nucleotide-binding</keyword>
<keyword evidence="9" id="KW-0802">TPR repeat</keyword>
<proteinExistence type="predicted"/>
<dbReference type="Gene3D" id="1.10.287.130">
    <property type="match status" value="1"/>
</dbReference>
<dbReference type="CDD" id="cd00082">
    <property type="entry name" value="HisKA"/>
    <property type="match status" value="1"/>
</dbReference>
<dbReference type="Pfam" id="PF02518">
    <property type="entry name" value="HATPase_c"/>
    <property type="match status" value="1"/>
</dbReference>
<accession>A0ABW3K2A2</accession>
<dbReference type="SUPFAM" id="SSF48452">
    <property type="entry name" value="TPR-like"/>
    <property type="match status" value="2"/>
</dbReference>
<keyword evidence="3" id="KW-0597">Phosphoprotein</keyword>
<dbReference type="InterPro" id="IPR036097">
    <property type="entry name" value="HisK_dim/P_sf"/>
</dbReference>
<dbReference type="PROSITE" id="PS50109">
    <property type="entry name" value="HIS_KIN"/>
    <property type="match status" value="1"/>
</dbReference>
<dbReference type="PANTHER" id="PTHR42878:SF7">
    <property type="entry name" value="SENSOR HISTIDINE KINASE GLRK"/>
    <property type="match status" value="1"/>
</dbReference>
<evidence type="ECO:0000256" key="3">
    <source>
        <dbReference type="ARBA" id="ARBA00022553"/>
    </source>
</evidence>
<dbReference type="SUPFAM" id="SSF55874">
    <property type="entry name" value="ATPase domain of HSP90 chaperone/DNA topoisomerase II/histidine kinase"/>
    <property type="match status" value="1"/>
</dbReference>
<dbReference type="CDD" id="cd00075">
    <property type="entry name" value="HATPase"/>
    <property type="match status" value="1"/>
</dbReference>
<dbReference type="InterPro" id="IPR005467">
    <property type="entry name" value="His_kinase_dom"/>
</dbReference>
<evidence type="ECO:0000256" key="8">
    <source>
        <dbReference type="ARBA" id="ARBA00023012"/>
    </source>
</evidence>
<evidence type="ECO:0000256" key="5">
    <source>
        <dbReference type="ARBA" id="ARBA00022741"/>
    </source>
</evidence>
<dbReference type="InterPro" id="IPR011990">
    <property type="entry name" value="TPR-like_helical_dom_sf"/>
</dbReference>
<name>A0ABW3K2A2_9BACT</name>
<protein>
    <recommendedName>
        <fullName evidence="2">histidine kinase</fullName>
        <ecNumber evidence="2">2.7.13.3</ecNumber>
    </recommendedName>
</protein>
<dbReference type="SMART" id="SM00028">
    <property type="entry name" value="TPR"/>
    <property type="match status" value="7"/>
</dbReference>
<feature type="domain" description="Histidine kinase" evidence="10">
    <location>
        <begin position="374"/>
        <end position="585"/>
    </location>
</feature>
<dbReference type="InterPro" id="IPR019734">
    <property type="entry name" value="TPR_rpt"/>
</dbReference>
<evidence type="ECO:0000256" key="2">
    <source>
        <dbReference type="ARBA" id="ARBA00012438"/>
    </source>
</evidence>
<dbReference type="SMART" id="SM00387">
    <property type="entry name" value="HATPase_c"/>
    <property type="match status" value="1"/>
</dbReference>
<dbReference type="PANTHER" id="PTHR42878">
    <property type="entry name" value="TWO-COMPONENT HISTIDINE KINASE"/>
    <property type="match status" value="1"/>
</dbReference>
<evidence type="ECO:0000256" key="1">
    <source>
        <dbReference type="ARBA" id="ARBA00000085"/>
    </source>
</evidence>
<comment type="catalytic activity">
    <reaction evidence="1">
        <text>ATP + protein L-histidine = ADP + protein N-phospho-L-histidine.</text>
        <dbReference type="EC" id="2.7.13.3"/>
    </reaction>
</comment>
<dbReference type="RefSeq" id="WP_377579482.1">
    <property type="nucleotide sequence ID" value="NZ_JBHTKA010000003.1"/>
</dbReference>
<keyword evidence="8" id="KW-0902">Two-component regulatory system</keyword>
<keyword evidence="4" id="KW-0808">Transferase</keyword>
<dbReference type="Pfam" id="PF13181">
    <property type="entry name" value="TPR_8"/>
    <property type="match status" value="2"/>
</dbReference>
<keyword evidence="12" id="KW-1185">Reference proteome</keyword>
<dbReference type="InterPro" id="IPR004358">
    <property type="entry name" value="Sig_transdc_His_kin-like_C"/>
</dbReference>
<reference evidence="12" key="1">
    <citation type="journal article" date="2019" name="Int. J. Syst. Evol. Microbiol.">
        <title>The Global Catalogue of Microorganisms (GCM) 10K type strain sequencing project: providing services to taxonomists for standard genome sequencing and annotation.</title>
        <authorList>
            <consortium name="The Broad Institute Genomics Platform"/>
            <consortium name="The Broad Institute Genome Sequencing Center for Infectious Disease"/>
            <person name="Wu L."/>
            <person name="Ma J."/>
        </authorList>
    </citation>
    <scope>NUCLEOTIDE SEQUENCE [LARGE SCALE GENOMIC DNA]</scope>
    <source>
        <strain evidence="12">CCUG 58938</strain>
    </source>
</reference>
<comment type="caution">
    <text evidence="11">The sequence shown here is derived from an EMBL/GenBank/DDBJ whole genome shotgun (WGS) entry which is preliminary data.</text>
</comment>